<sequence>MTQEKSAKQYGELAAKIIEGRTRLGLSQTELAAELGLKQQAISRWEAGTHRPSVDQVPAIAKLIEAESSTLMTLAGYGQPVASSLSTLFPVEALPPDVFERFVEALLGDLYPEAEVNILGSRGHAQKGSDVIVTYPDGRVLSFQCKRVERFGIADIEKAVADHTLDAERKFLVLSKIATPAAIETVTAHPGWGLWDKQVLTRKVRSLRIEAQERLVDIYFRGQRMALLGRNEPGPWVTNEEYFAPFQGRSAIFTHDWPLVGRDSDVERVVEALRNGADRFTLLFGPGGIGKTRILKEAIARFIDQHRGTLVRFLSASQEPNAASLAALGTGRKLLVVDDAHDREGLKLLVEYAVNEGNQTKLLIASRPYAEQRIRNELALYGIAEPQTITLDRLDRDSLRKLVVDVLIEFGGDPGSADAILAAASDSPLVAAMAARVVAEEGLAPELARGETKLRRFILSRFTNVITGHLGAPSDAPLLRAVLEVIALIQPFHIDDRRVAELVQGTRSSIQSSDVGRALKLLVDGGVLYKRGTLYRLMPDLLGDFLIEDTCIGADGRLADFAIAVADHVEADRLTQVLVNLGRTDWRMADGDPSNSQRLEPIWQTLRAIDEPHDGRIAAVEAVAYYQPAQALLFVQAQIEHGRILREFGNILKRVAYSPEHRRDALGLLWDLGQTDDRDTNPHPAHPIRILADLVGYDEYKPVSFNEEVAEFGFELLEKPDVWSRRYTPFDILKPLLSGEGMTTRSTGRGISMSPFLVEYDVVAKLRARLIDRIIELLESDDERAAFHAARMIEDSVRSPYGMMNNDVPAALKTKYESEFSETIARIATLLTKGTLAPTTIIRVIRSLDWYAKYGRGPLHDQVSKLFRMLPADLDFRFHAAIAEGAEYTFIGQTPFDSWSREKEWRTAFVTELLAAYPDRNVLCDALVARLKTVRSVGMSVFPAAQLVNRMINADPRIGATIIERSLSDPDTILRIYLGHAVGAVFETQPDQGRSMIARMIEANDPEIRMRGAEGLIGLRRPYDRLDIDLLTAGLSSAHLDVASNAVKALQNWRDMSARVAVPLLLCVEFGENAALFDDFAAALTQRFEGALEEMDPAEVETLLKRMKALRRLDDYWAGELLTRLAQNHGLAVAEFLLARADIALAKKDGEDYRAVGHGHRGGGLALETSPDISAILECVWRWLGTHDDVWPRARYSIGETIAAMFKLDSPPVVEFLNTMLERATASDLEWIGRILHKAHHTFVITQRRFVEAYLNRCKAVEPRLVDLAIDQLGSAAVSGSWSGTAGEPMPRDVEARDASAAILASMSRLSPAYKLYRRVHENAQQNIARTLAEAAAFDDED</sequence>
<dbReference type="SUPFAM" id="SSF52540">
    <property type="entry name" value="P-loop containing nucleoside triphosphate hydrolases"/>
    <property type="match status" value="1"/>
</dbReference>
<feature type="domain" description="HTH cro/C1-type" evidence="1">
    <location>
        <begin position="17"/>
        <end position="71"/>
    </location>
</feature>
<dbReference type="KEGG" id="ara:Arad_7837"/>
<dbReference type="Gene3D" id="1.10.260.40">
    <property type="entry name" value="lambda repressor-like DNA-binding domains"/>
    <property type="match status" value="1"/>
</dbReference>
<dbReference type="RefSeq" id="WP_012649578.1">
    <property type="nucleotide sequence ID" value="NC_011983.1"/>
</dbReference>
<accession>B9JNX2</accession>
<evidence type="ECO:0000259" key="1">
    <source>
        <dbReference type="PROSITE" id="PS50943"/>
    </source>
</evidence>
<proteinExistence type="predicted"/>
<dbReference type="HOGENOM" id="CLU_005558_0_0_5"/>
<dbReference type="SUPFAM" id="SSF48371">
    <property type="entry name" value="ARM repeat"/>
    <property type="match status" value="2"/>
</dbReference>
<evidence type="ECO:0000313" key="2">
    <source>
        <dbReference type="EMBL" id="ACM29253.1"/>
    </source>
</evidence>
<dbReference type="eggNOG" id="COG0470">
    <property type="taxonomic scope" value="Bacteria"/>
</dbReference>
<dbReference type="SUPFAM" id="SSF47413">
    <property type="entry name" value="lambda repressor-like DNA-binding domains"/>
    <property type="match status" value="1"/>
</dbReference>
<dbReference type="GO" id="GO:0003677">
    <property type="term" value="F:DNA binding"/>
    <property type="evidence" value="ECO:0007669"/>
    <property type="project" value="InterPro"/>
</dbReference>
<dbReference type="Pfam" id="PF01381">
    <property type="entry name" value="HTH_3"/>
    <property type="match status" value="1"/>
</dbReference>
<protein>
    <submittedName>
        <fullName evidence="2">Adenylate/guanylate cyclase protein</fullName>
    </submittedName>
</protein>
<organism evidence="2 3">
    <name type="scientific">Rhizobium rhizogenes (strain K84 / ATCC BAA-868)</name>
    <name type="common">Agrobacterium radiobacter</name>
    <dbReference type="NCBI Taxonomy" id="311403"/>
    <lineage>
        <taxon>Bacteria</taxon>
        <taxon>Pseudomonadati</taxon>
        <taxon>Pseudomonadota</taxon>
        <taxon>Alphaproteobacteria</taxon>
        <taxon>Hyphomicrobiales</taxon>
        <taxon>Rhizobiaceae</taxon>
        <taxon>Rhizobium/Agrobacterium group</taxon>
        <taxon>Rhizobium</taxon>
    </lineage>
</organism>
<dbReference type="PROSITE" id="PS50943">
    <property type="entry name" value="HTH_CROC1"/>
    <property type="match status" value="1"/>
</dbReference>
<dbReference type="eggNOG" id="COG1396">
    <property type="taxonomic scope" value="Bacteria"/>
</dbReference>
<dbReference type="InterPro" id="IPR010982">
    <property type="entry name" value="Lambda_DNA-bd_dom_sf"/>
</dbReference>
<name>B9JNX2_RHIR8</name>
<reference evidence="2 3" key="1">
    <citation type="journal article" date="2009" name="J. Bacteriol.">
        <title>Genome sequences of three Agrobacterium biovars help elucidate the evolution of multichromosome genomes in bacteria.</title>
        <authorList>
            <person name="Slater S.C."/>
            <person name="Goldman B.S."/>
            <person name="Goodner B."/>
            <person name="Setubal J.C."/>
            <person name="Farrand S.K."/>
            <person name="Nester E.W."/>
            <person name="Burr T.J."/>
            <person name="Banta L."/>
            <person name="Dickerman A.W."/>
            <person name="Paulsen I."/>
            <person name="Otten L."/>
            <person name="Suen G."/>
            <person name="Welch R."/>
            <person name="Almeida N.F."/>
            <person name="Arnold F."/>
            <person name="Burton O.T."/>
            <person name="Du Z."/>
            <person name="Ewing A."/>
            <person name="Godsy E."/>
            <person name="Heisel S."/>
            <person name="Houmiel K.L."/>
            <person name="Jhaveri J."/>
            <person name="Lu J."/>
            <person name="Miller N.M."/>
            <person name="Norton S."/>
            <person name="Chen Q."/>
            <person name="Phoolcharoen W."/>
            <person name="Ohlin V."/>
            <person name="Ondrusek D."/>
            <person name="Pride N."/>
            <person name="Stricklin S.L."/>
            <person name="Sun J."/>
            <person name="Wheeler C."/>
            <person name="Wilson L."/>
            <person name="Zhu H."/>
            <person name="Wood D.W."/>
        </authorList>
    </citation>
    <scope>NUCLEOTIDE SEQUENCE [LARGE SCALE GENOMIC DNA]</scope>
    <source>
        <strain evidence="3">K84 / ATCC BAA-868</strain>
    </source>
</reference>
<evidence type="ECO:0000313" key="3">
    <source>
        <dbReference type="Proteomes" id="UP000001600"/>
    </source>
</evidence>
<dbReference type="InterPro" id="IPR001387">
    <property type="entry name" value="Cro/C1-type_HTH"/>
</dbReference>
<dbReference type="Proteomes" id="UP000001600">
    <property type="component" value="Chromosome 2"/>
</dbReference>
<dbReference type="CDD" id="cd00093">
    <property type="entry name" value="HTH_XRE"/>
    <property type="match status" value="1"/>
</dbReference>
<gene>
    <name evidence="2" type="ordered locus">Arad_7837</name>
</gene>
<dbReference type="SMART" id="SM00530">
    <property type="entry name" value="HTH_XRE"/>
    <property type="match status" value="1"/>
</dbReference>
<dbReference type="InterPro" id="IPR027417">
    <property type="entry name" value="P-loop_NTPase"/>
</dbReference>
<dbReference type="Gene3D" id="3.40.50.300">
    <property type="entry name" value="P-loop containing nucleotide triphosphate hydrolases"/>
    <property type="match status" value="1"/>
</dbReference>
<dbReference type="STRING" id="311403.Arad_7837"/>
<dbReference type="Pfam" id="PF25199">
    <property type="entry name" value="nSTAND_NTPase5"/>
    <property type="match status" value="1"/>
</dbReference>
<dbReference type="InterPro" id="IPR057574">
    <property type="entry name" value="nSTAND_NTPase5_dom"/>
</dbReference>
<dbReference type="EMBL" id="CP000629">
    <property type="protein sequence ID" value="ACM29253.1"/>
    <property type="molecule type" value="Genomic_DNA"/>
</dbReference>
<dbReference type="eggNOG" id="COG1787">
    <property type="taxonomic scope" value="Bacteria"/>
</dbReference>
<dbReference type="InterPro" id="IPR016024">
    <property type="entry name" value="ARM-type_fold"/>
</dbReference>